<dbReference type="GO" id="GO:0034204">
    <property type="term" value="P:lipid translocation"/>
    <property type="evidence" value="ECO:0007669"/>
    <property type="project" value="TreeGrafter"/>
</dbReference>
<comment type="caution">
    <text evidence="9">The sequence shown here is derived from an EMBL/GenBank/DDBJ whole genome shotgun (WGS) entry which is preliminary data.</text>
</comment>
<feature type="transmembrane region" description="Helical" evidence="8">
    <location>
        <begin position="354"/>
        <end position="371"/>
    </location>
</feature>
<feature type="transmembrane region" description="Helical" evidence="8">
    <location>
        <begin position="447"/>
        <end position="467"/>
    </location>
</feature>
<dbReference type="EMBL" id="AVFJ02000062">
    <property type="protein sequence ID" value="KPL56347.1"/>
    <property type="molecule type" value="Genomic_DNA"/>
</dbReference>
<feature type="transmembrane region" description="Helical" evidence="8">
    <location>
        <begin position="473"/>
        <end position="498"/>
    </location>
</feature>
<dbReference type="GO" id="GO:0005886">
    <property type="term" value="C:plasma membrane"/>
    <property type="evidence" value="ECO:0007669"/>
    <property type="project" value="UniProtKB-SubCell"/>
</dbReference>
<accession>A0A837NLC6</accession>
<evidence type="ECO:0008006" key="10">
    <source>
        <dbReference type="Google" id="ProtNLM"/>
    </source>
</evidence>
<dbReference type="GO" id="GO:0015648">
    <property type="term" value="F:lipid-linked peptidoglycan transporter activity"/>
    <property type="evidence" value="ECO:0007669"/>
    <property type="project" value="TreeGrafter"/>
</dbReference>
<keyword evidence="4" id="KW-0133">Cell shape</keyword>
<evidence type="ECO:0000313" key="9">
    <source>
        <dbReference type="EMBL" id="KPL56347.1"/>
    </source>
</evidence>
<dbReference type="RefSeq" id="WP_054519241.1">
    <property type="nucleotide sequence ID" value="NZ_CP076827.1"/>
</dbReference>
<dbReference type="PRINTS" id="PR01806">
    <property type="entry name" value="VIRFACTRMVIN"/>
</dbReference>
<dbReference type="PANTHER" id="PTHR47019">
    <property type="entry name" value="LIPID II FLIPPASE MURJ"/>
    <property type="match status" value="1"/>
</dbReference>
<feature type="transmembrane region" description="Helical" evidence="8">
    <location>
        <begin position="409"/>
        <end position="427"/>
    </location>
</feature>
<evidence type="ECO:0000256" key="4">
    <source>
        <dbReference type="ARBA" id="ARBA00022960"/>
    </source>
</evidence>
<evidence type="ECO:0000256" key="7">
    <source>
        <dbReference type="ARBA" id="ARBA00023136"/>
    </source>
</evidence>
<evidence type="ECO:0000256" key="2">
    <source>
        <dbReference type="ARBA" id="ARBA00022475"/>
    </source>
</evidence>
<evidence type="ECO:0000256" key="6">
    <source>
        <dbReference type="ARBA" id="ARBA00022989"/>
    </source>
</evidence>
<reference evidence="9" key="1">
    <citation type="journal article" date="2016" name="Genome Announc.">
        <title>Draft Genome Sequence of Lactobacillus plantarum 2025.</title>
        <authorList>
            <person name="Karlyshev A.V."/>
            <person name="Khlebnikov V.C."/>
            <person name="Kosarev I.V."/>
            <person name="Abramov V.M."/>
        </authorList>
    </citation>
    <scope>NUCLEOTIDE SEQUENCE [LARGE SCALE GENOMIC DNA]</scope>
    <source>
        <strain evidence="9">2025</strain>
    </source>
</reference>
<feature type="transmembrane region" description="Helical" evidence="8">
    <location>
        <begin position="314"/>
        <end position="334"/>
    </location>
</feature>
<comment type="subcellular location">
    <subcellularLocation>
        <location evidence="1">Cell membrane</location>
        <topology evidence="1">Multi-pass membrane protein</topology>
    </subcellularLocation>
</comment>
<feature type="transmembrane region" description="Helical" evidence="8">
    <location>
        <begin position="266"/>
        <end position="293"/>
    </location>
</feature>
<dbReference type="GO" id="GO:0009252">
    <property type="term" value="P:peptidoglycan biosynthetic process"/>
    <property type="evidence" value="ECO:0007669"/>
    <property type="project" value="UniProtKB-KW"/>
</dbReference>
<keyword evidence="2" id="KW-1003">Cell membrane</keyword>
<feature type="transmembrane region" description="Helical" evidence="8">
    <location>
        <begin position="383"/>
        <end position="403"/>
    </location>
</feature>
<name>A0A837NLC6_LACPN</name>
<feature type="transmembrane region" description="Helical" evidence="8">
    <location>
        <begin position="134"/>
        <end position="155"/>
    </location>
</feature>
<organism evidence="9">
    <name type="scientific">Lactiplantibacillus plantarum 2025</name>
    <dbReference type="NCBI Taxonomy" id="1385856"/>
    <lineage>
        <taxon>Bacteria</taxon>
        <taxon>Bacillati</taxon>
        <taxon>Bacillota</taxon>
        <taxon>Bacilli</taxon>
        <taxon>Lactobacillales</taxon>
        <taxon>Lactobacillaceae</taxon>
        <taxon>Lactiplantibacillus</taxon>
    </lineage>
</organism>
<proteinExistence type="predicted"/>
<dbReference type="AlphaFoldDB" id="A0A837NLC6"/>
<evidence type="ECO:0000256" key="1">
    <source>
        <dbReference type="ARBA" id="ARBA00004651"/>
    </source>
</evidence>
<feature type="transmembrane region" description="Helical" evidence="8">
    <location>
        <begin position="92"/>
        <end position="114"/>
    </location>
</feature>
<keyword evidence="3 8" id="KW-0812">Transmembrane</keyword>
<sequence length="512" mass="56145">MAQKSKSRSIVGSTLQITIAVLIIKILGVLKQSIVAAFFGANSQTDVYFIATGVITSLCSVIFSAISISLLSMHSGRLIENGRTSSNNLINAVIRILVPLSVVVALIFGLGSPLFAKFLAPSYTGSQLKLLSHYIWLMSPMFVFTCYTLIVNVTLETDKIFLPGQGQSFFQNLFICIAAIIGAKTFGIEILAYAFLLAGVAQCLQITWNARNKFKFKKHITSEKKAINSLLRLSFPLLIGNATYAINDIVDKQVATGLGAGNASFLSFGASINEMVTTLIVSSVSTVLFSHYATWVAEKQYNRVGENFKRSIEALFVVIIPVMIMCFVCGTNIVEILYGRGSFKHSEIISTSHVVYGYAAGFLFQALRSNLVRIFYAFQNTRIPMMNGAIAVALNIFLCITLSRFIGVGGISLATSISMFIVSMLLFPRIKRFIPGFSMRSTIPQLIRISVCSIVVLVIVLVAKEIIPYSTYLSFFAIGMIVIVSYAVLGWLIGINLIREGFGVVRKKLFRN</sequence>
<protein>
    <recommendedName>
        <fullName evidence="10">Lipid II flippase MurJ</fullName>
    </recommendedName>
</protein>
<dbReference type="Pfam" id="PF03023">
    <property type="entry name" value="MurJ"/>
    <property type="match status" value="1"/>
</dbReference>
<keyword evidence="7 8" id="KW-0472">Membrane</keyword>
<dbReference type="InterPro" id="IPR051050">
    <property type="entry name" value="Lipid_II_flippase_MurJ/MviN"/>
</dbReference>
<evidence type="ECO:0000256" key="3">
    <source>
        <dbReference type="ARBA" id="ARBA00022692"/>
    </source>
</evidence>
<feature type="transmembrane region" description="Helical" evidence="8">
    <location>
        <begin position="167"/>
        <end position="184"/>
    </location>
</feature>
<dbReference type="GO" id="GO:0008360">
    <property type="term" value="P:regulation of cell shape"/>
    <property type="evidence" value="ECO:0007669"/>
    <property type="project" value="UniProtKB-KW"/>
</dbReference>
<feature type="transmembrane region" description="Helical" evidence="8">
    <location>
        <begin position="47"/>
        <end position="71"/>
    </location>
</feature>
<feature type="transmembrane region" description="Helical" evidence="8">
    <location>
        <begin position="190"/>
        <end position="208"/>
    </location>
</feature>
<dbReference type="PANTHER" id="PTHR47019:SF1">
    <property type="entry name" value="LIPID II FLIPPASE MURJ"/>
    <property type="match status" value="1"/>
</dbReference>
<evidence type="ECO:0000256" key="5">
    <source>
        <dbReference type="ARBA" id="ARBA00022984"/>
    </source>
</evidence>
<keyword evidence="6 8" id="KW-1133">Transmembrane helix</keyword>
<gene>
    <name evidence="9" type="ORF">N876_0213220</name>
</gene>
<keyword evidence="5" id="KW-0573">Peptidoglycan synthesis</keyword>
<feature type="transmembrane region" description="Helical" evidence="8">
    <location>
        <begin position="229"/>
        <end position="246"/>
    </location>
</feature>
<evidence type="ECO:0000256" key="8">
    <source>
        <dbReference type="SAM" id="Phobius"/>
    </source>
</evidence>
<dbReference type="InterPro" id="IPR004268">
    <property type="entry name" value="MurJ"/>
</dbReference>